<accession>A0ABP4NJX7</accession>
<dbReference type="Gene3D" id="3.40.50.300">
    <property type="entry name" value="P-loop containing nucleotide triphosphate hydrolases"/>
    <property type="match status" value="1"/>
</dbReference>
<evidence type="ECO:0000256" key="1">
    <source>
        <dbReference type="PROSITE-ProRule" id="PRU00339"/>
    </source>
</evidence>
<evidence type="ECO:0000259" key="2">
    <source>
        <dbReference type="SMART" id="SM01043"/>
    </source>
</evidence>
<dbReference type="InterPro" id="IPR058852">
    <property type="entry name" value="HTH_77"/>
</dbReference>
<dbReference type="InterPro" id="IPR019734">
    <property type="entry name" value="TPR_rpt"/>
</dbReference>
<dbReference type="RefSeq" id="WP_344211259.1">
    <property type="nucleotide sequence ID" value="NZ_BAAAOS010000014.1"/>
</dbReference>
<sequence length="941" mass="103428">MAEGHLPVRLSSFVGREAELAELAGLLGGRRLLTLTGPGGGGKTRLALTLAERLRPSYPGGVWWVGLAELTEPEAVLPAVAEAFALPEATEEAVAGKIADARLLLVIDNCEHLLGPAARLVRRLLRSCPSLTVLATSQEALGNPGESVFRVPPLGEAAVRLFVERAQAASYGFEQTAANAADIASICERLDGVPLAIELAAAWVPALSPAQIADRLDDSLRVLTGGDREAMPRHRTLRGALDWSWRLLDDPERALLAQLAVFPASFTIDGVEAVAELGDADVLQALSRLVNRSLVMVQQGDEVRYRLLQIVRQYAAHQLGEDPGPARRQAQYVLRLVERAARKLGGEEQQEWLDTLTEERRTIRSALRWFIDAGELESAARIAVGVWWAGYLLGRYGEVRSWLEEVLQLPGELPDALRAEALVAVGTLAHLQGDAELAETRLREGFAAYREAGDRTGEAMELNWLGGVAMRQGDYAEARRLGERCLALWRELGDESKVSRALDFQGMRELLAGELDQAGSLAREARARYEHDGDGEGLGWVTMLLGAVAHYRGERLVARTLLTEARRRGEANRQTATLAWSLHLLGAEARRDGELDESDRLLDESLRLHADSGNRWRVASLLEALAATAHARTDVPRAVRLLAHAASIREKLRTPVPAVEAADVSSVLEAARTAVPAEEFRRYWAEGEMLGLDALLGIERKSPAPVTIVESRIEPLGILALGVSEVRRNETVLDAADWGYAKPRELFYYLLDSGPVRKDQIGAELWPDASATSLRNSFHSCLHQLRRTLGRSDWITFRKGRYEFNRSLDHSYDVTDLESAVTSGDLQRAIDLYGGDYLTDLGGSPWIETRRQSLRQLFEDSLFTLASEYAATGRDAEAIALYERAIAHDPLLEPAHRALIQLHLSHGNRAQAVRQYKLLSSLLAEDLNTTPSPQTTALLRP</sequence>
<organism evidence="3 4">
    <name type="scientific">Kribbella sancticallisti</name>
    <dbReference type="NCBI Taxonomy" id="460087"/>
    <lineage>
        <taxon>Bacteria</taxon>
        <taxon>Bacillati</taxon>
        <taxon>Actinomycetota</taxon>
        <taxon>Actinomycetes</taxon>
        <taxon>Propionibacteriales</taxon>
        <taxon>Kribbellaceae</taxon>
        <taxon>Kribbella</taxon>
    </lineage>
</organism>
<proteinExistence type="predicted"/>
<dbReference type="PANTHER" id="PTHR47691:SF3">
    <property type="entry name" value="HTH-TYPE TRANSCRIPTIONAL REGULATOR RV0890C-RELATED"/>
    <property type="match status" value="1"/>
</dbReference>
<dbReference type="Pfam" id="PF03704">
    <property type="entry name" value="BTAD"/>
    <property type="match status" value="1"/>
</dbReference>
<dbReference type="SUPFAM" id="SSF48452">
    <property type="entry name" value="TPR-like"/>
    <property type="match status" value="2"/>
</dbReference>
<dbReference type="Proteomes" id="UP001500393">
    <property type="component" value="Unassembled WGS sequence"/>
</dbReference>
<keyword evidence="4" id="KW-1185">Reference proteome</keyword>
<dbReference type="InterPro" id="IPR027417">
    <property type="entry name" value="P-loop_NTPase"/>
</dbReference>
<dbReference type="EMBL" id="BAAAOS010000014">
    <property type="protein sequence ID" value="GAA1563046.1"/>
    <property type="molecule type" value="Genomic_DNA"/>
</dbReference>
<dbReference type="Pfam" id="PF13424">
    <property type="entry name" value="TPR_12"/>
    <property type="match status" value="1"/>
</dbReference>
<dbReference type="Gene3D" id="1.25.40.10">
    <property type="entry name" value="Tetratricopeptide repeat domain"/>
    <property type="match status" value="3"/>
</dbReference>
<dbReference type="SMART" id="SM00028">
    <property type="entry name" value="TPR"/>
    <property type="match status" value="3"/>
</dbReference>
<feature type="repeat" description="TPR" evidence="1">
    <location>
        <begin position="859"/>
        <end position="892"/>
    </location>
</feature>
<evidence type="ECO:0000313" key="3">
    <source>
        <dbReference type="EMBL" id="GAA1563046.1"/>
    </source>
</evidence>
<gene>
    <name evidence="3" type="ORF">GCM10009789_15210</name>
</gene>
<dbReference type="InterPro" id="IPR011990">
    <property type="entry name" value="TPR-like_helical_dom_sf"/>
</dbReference>
<evidence type="ECO:0000313" key="4">
    <source>
        <dbReference type="Proteomes" id="UP001500393"/>
    </source>
</evidence>
<dbReference type="Pfam" id="PF25872">
    <property type="entry name" value="HTH_77"/>
    <property type="match status" value="1"/>
</dbReference>
<dbReference type="PROSITE" id="PS50005">
    <property type="entry name" value="TPR"/>
    <property type="match status" value="1"/>
</dbReference>
<comment type="caution">
    <text evidence="3">The sequence shown here is derived from an EMBL/GenBank/DDBJ whole genome shotgun (WGS) entry which is preliminary data.</text>
</comment>
<feature type="domain" description="Bacterial transcriptional activator" evidence="2">
    <location>
        <begin position="812"/>
        <end position="940"/>
    </location>
</feature>
<dbReference type="PANTHER" id="PTHR47691">
    <property type="entry name" value="REGULATOR-RELATED"/>
    <property type="match status" value="1"/>
</dbReference>
<protein>
    <recommendedName>
        <fullName evidence="2">Bacterial transcriptional activator domain-containing protein</fullName>
    </recommendedName>
</protein>
<dbReference type="SMART" id="SM01043">
    <property type="entry name" value="BTAD"/>
    <property type="match status" value="1"/>
</dbReference>
<dbReference type="InterPro" id="IPR005158">
    <property type="entry name" value="BTAD"/>
</dbReference>
<keyword evidence="1" id="KW-0802">TPR repeat</keyword>
<reference evidence="4" key="1">
    <citation type="journal article" date="2019" name="Int. J. Syst. Evol. Microbiol.">
        <title>The Global Catalogue of Microorganisms (GCM) 10K type strain sequencing project: providing services to taxonomists for standard genome sequencing and annotation.</title>
        <authorList>
            <consortium name="The Broad Institute Genomics Platform"/>
            <consortium name="The Broad Institute Genome Sequencing Center for Infectious Disease"/>
            <person name="Wu L."/>
            <person name="Ma J."/>
        </authorList>
    </citation>
    <scope>NUCLEOTIDE SEQUENCE [LARGE SCALE GENOMIC DNA]</scope>
    <source>
        <strain evidence="4">JCM 14969</strain>
    </source>
</reference>
<dbReference type="SUPFAM" id="SSF52540">
    <property type="entry name" value="P-loop containing nucleoside triphosphate hydrolases"/>
    <property type="match status" value="1"/>
</dbReference>
<name>A0ABP4NJX7_9ACTN</name>